<comment type="caution">
    <text evidence="2">The sequence shown here is derived from an EMBL/GenBank/DDBJ whole genome shotgun (WGS) entry which is preliminary data.</text>
</comment>
<evidence type="ECO:0000259" key="1">
    <source>
        <dbReference type="Pfam" id="PF10536"/>
    </source>
</evidence>
<sequence>MGTEIKLVDSPSNSPRLLLPRVSHTVLLPDAIVPYLREAGFGDTVPLRDFIFDNSLITAFVERWYPKTHTFYLSWGEPTITLQDVAYHLGLRAHRGPVGGASMTFSGGTTPRRGS</sequence>
<gene>
    <name evidence="2" type="ORF">Ahy_B01g056252</name>
</gene>
<dbReference type="AlphaFoldDB" id="A0A445AYJ4"/>
<evidence type="ECO:0000313" key="3">
    <source>
        <dbReference type="Proteomes" id="UP000289738"/>
    </source>
</evidence>
<dbReference type="Pfam" id="PF10536">
    <property type="entry name" value="PMD"/>
    <property type="match status" value="1"/>
</dbReference>
<dbReference type="GO" id="GO:0010073">
    <property type="term" value="P:meristem maintenance"/>
    <property type="evidence" value="ECO:0007669"/>
    <property type="project" value="InterPro"/>
</dbReference>
<feature type="domain" description="Aminotransferase-like plant mobile" evidence="1">
    <location>
        <begin position="49"/>
        <end position="99"/>
    </location>
</feature>
<reference evidence="2 3" key="1">
    <citation type="submission" date="2019-01" db="EMBL/GenBank/DDBJ databases">
        <title>Sequencing of cultivated peanut Arachis hypogaea provides insights into genome evolution and oil improvement.</title>
        <authorList>
            <person name="Chen X."/>
        </authorList>
    </citation>
    <scope>NUCLEOTIDE SEQUENCE [LARGE SCALE GENOMIC DNA]</scope>
    <source>
        <strain evidence="3">cv. Fuhuasheng</strain>
        <tissue evidence="2">Leaves</tissue>
    </source>
</reference>
<dbReference type="InterPro" id="IPR044824">
    <property type="entry name" value="MAIN-like"/>
</dbReference>
<dbReference type="EMBL" id="SDMP01000011">
    <property type="protein sequence ID" value="RYR31446.1"/>
    <property type="molecule type" value="Genomic_DNA"/>
</dbReference>
<keyword evidence="3" id="KW-1185">Reference proteome</keyword>
<evidence type="ECO:0000313" key="2">
    <source>
        <dbReference type="EMBL" id="RYR31446.1"/>
    </source>
</evidence>
<proteinExistence type="predicted"/>
<dbReference type="PANTHER" id="PTHR46033">
    <property type="entry name" value="PROTEIN MAIN-LIKE 2"/>
    <property type="match status" value="1"/>
</dbReference>
<dbReference type="Proteomes" id="UP000289738">
    <property type="component" value="Chromosome B01"/>
</dbReference>
<protein>
    <recommendedName>
        <fullName evidence="1">Aminotransferase-like plant mobile domain-containing protein</fullName>
    </recommendedName>
</protein>
<name>A0A445AYJ4_ARAHY</name>
<dbReference type="InterPro" id="IPR019557">
    <property type="entry name" value="AminoTfrase-like_pln_mobile"/>
</dbReference>
<accession>A0A445AYJ4</accession>
<dbReference type="PANTHER" id="PTHR46033:SF8">
    <property type="entry name" value="PROTEIN MAINTENANCE OF MERISTEMS-LIKE"/>
    <property type="match status" value="1"/>
</dbReference>
<organism evidence="2 3">
    <name type="scientific">Arachis hypogaea</name>
    <name type="common">Peanut</name>
    <dbReference type="NCBI Taxonomy" id="3818"/>
    <lineage>
        <taxon>Eukaryota</taxon>
        <taxon>Viridiplantae</taxon>
        <taxon>Streptophyta</taxon>
        <taxon>Embryophyta</taxon>
        <taxon>Tracheophyta</taxon>
        <taxon>Spermatophyta</taxon>
        <taxon>Magnoliopsida</taxon>
        <taxon>eudicotyledons</taxon>
        <taxon>Gunneridae</taxon>
        <taxon>Pentapetalae</taxon>
        <taxon>rosids</taxon>
        <taxon>fabids</taxon>
        <taxon>Fabales</taxon>
        <taxon>Fabaceae</taxon>
        <taxon>Papilionoideae</taxon>
        <taxon>50 kb inversion clade</taxon>
        <taxon>dalbergioids sensu lato</taxon>
        <taxon>Dalbergieae</taxon>
        <taxon>Pterocarpus clade</taxon>
        <taxon>Arachis</taxon>
    </lineage>
</organism>